<keyword evidence="6" id="KW-0067">ATP-binding</keyword>
<keyword evidence="3" id="KW-0808">Transferase</keyword>
<organism evidence="10 11">
    <name type="scientific">Tricholomella constricta</name>
    <dbReference type="NCBI Taxonomy" id="117010"/>
    <lineage>
        <taxon>Eukaryota</taxon>
        <taxon>Fungi</taxon>
        <taxon>Dikarya</taxon>
        <taxon>Basidiomycota</taxon>
        <taxon>Agaricomycotina</taxon>
        <taxon>Agaricomycetes</taxon>
        <taxon>Agaricomycetidae</taxon>
        <taxon>Agaricales</taxon>
        <taxon>Tricholomatineae</taxon>
        <taxon>Lyophyllaceae</taxon>
        <taxon>Tricholomella</taxon>
    </lineage>
</organism>
<name>A0A8H5M898_9AGAR</name>
<keyword evidence="2" id="KW-0723">Serine/threonine-protein kinase</keyword>
<keyword evidence="11" id="KW-1185">Reference proteome</keyword>
<dbReference type="SMART" id="SM00220">
    <property type="entry name" value="S_TKc"/>
    <property type="match status" value="1"/>
</dbReference>
<evidence type="ECO:0000259" key="9">
    <source>
        <dbReference type="PROSITE" id="PS50011"/>
    </source>
</evidence>
<comment type="catalytic activity">
    <reaction evidence="7">
        <text>L-threonyl-[protein] + ATP = O-phospho-L-threonyl-[protein] + ADP + H(+)</text>
        <dbReference type="Rhea" id="RHEA:46608"/>
        <dbReference type="Rhea" id="RHEA-COMP:11060"/>
        <dbReference type="Rhea" id="RHEA-COMP:11605"/>
        <dbReference type="ChEBI" id="CHEBI:15378"/>
        <dbReference type="ChEBI" id="CHEBI:30013"/>
        <dbReference type="ChEBI" id="CHEBI:30616"/>
        <dbReference type="ChEBI" id="CHEBI:61977"/>
        <dbReference type="ChEBI" id="CHEBI:456216"/>
        <dbReference type="EC" id="2.7.11.1"/>
    </reaction>
</comment>
<comment type="catalytic activity">
    <reaction evidence="8">
        <text>L-seryl-[protein] + ATP = O-phospho-L-seryl-[protein] + ADP + H(+)</text>
        <dbReference type="Rhea" id="RHEA:17989"/>
        <dbReference type="Rhea" id="RHEA-COMP:9863"/>
        <dbReference type="Rhea" id="RHEA-COMP:11604"/>
        <dbReference type="ChEBI" id="CHEBI:15378"/>
        <dbReference type="ChEBI" id="CHEBI:29999"/>
        <dbReference type="ChEBI" id="CHEBI:30616"/>
        <dbReference type="ChEBI" id="CHEBI:83421"/>
        <dbReference type="ChEBI" id="CHEBI:456216"/>
        <dbReference type="EC" id="2.7.11.1"/>
    </reaction>
</comment>
<evidence type="ECO:0000256" key="7">
    <source>
        <dbReference type="ARBA" id="ARBA00047899"/>
    </source>
</evidence>
<evidence type="ECO:0000256" key="2">
    <source>
        <dbReference type="ARBA" id="ARBA00022527"/>
    </source>
</evidence>
<dbReference type="OrthoDB" id="10252171at2759"/>
<dbReference type="GO" id="GO:0005524">
    <property type="term" value="F:ATP binding"/>
    <property type="evidence" value="ECO:0007669"/>
    <property type="project" value="UniProtKB-KW"/>
</dbReference>
<dbReference type="GO" id="GO:0004674">
    <property type="term" value="F:protein serine/threonine kinase activity"/>
    <property type="evidence" value="ECO:0007669"/>
    <property type="project" value="UniProtKB-KW"/>
</dbReference>
<evidence type="ECO:0000256" key="8">
    <source>
        <dbReference type="ARBA" id="ARBA00048679"/>
    </source>
</evidence>
<dbReference type="Pfam" id="PF00069">
    <property type="entry name" value="Pkinase"/>
    <property type="match status" value="1"/>
</dbReference>
<dbReference type="InterPro" id="IPR011009">
    <property type="entry name" value="Kinase-like_dom_sf"/>
</dbReference>
<dbReference type="EC" id="2.7.11.1" evidence="1"/>
<evidence type="ECO:0000256" key="6">
    <source>
        <dbReference type="ARBA" id="ARBA00022840"/>
    </source>
</evidence>
<evidence type="ECO:0000313" key="11">
    <source>
        <dbReference type="Proteomes" id="UP000565441"/>
    </source>
</evidence>
<keyword evidence="5" id="KW-0418">Kinase</keyword>
<dbReference type="GO" id="GO:0035556">
    <property type="term" value="P:intracellular signal transduction"/>
    <property type="evidence" value="ECO:0007669"/>
    <property type="project" value="TreeGrafter"/>
</dbReference>
<accession>A0A8H5M898</accession>
<protein>
    <recommendedName>
        <fullName evidence="1">non-specific serine/threonine protein kinase</fullName>
        <ecNumber evidence="1">2.7.11.1</ecNumber>
    </recommendedName>
</protein>
<evidence type="ECO:0000256" key="3">
    <source>
        <dbReference type="ARBA" id="ARBA00022679"/>
    </source>
</evidence>
<dbReference type="InterPro" id="IPR000719">
    <property type="entry name" value="Prot_kinase_dom"/>
</dbReference>
<proteinExistence type="predicted"/>
<dbReference type="SUPFAM" id="SSF56112">
    <property type="entry name" value="Protein kinase-like (PK-like)"/>
    <property type="match status" value="1"/>
</dbReference>
<dbReference type="AlphaFoldDB" id="A0A8H5M898"/>
<feature type="domain" description="Protein kinase" evidence="9">
    <location>
        <begin position="127"/>
        <end position="415"/>
    </location>
</feature>
<dbReference type="PANTHER" id="PTHR24356:SF1">
    <property type="entry name" value="SERINE_THREONINE-PROTEIN KINASE GREATWALL"/>
    <property type="match status" value="1"/>
</dbReference>
<dbReference type="Proteomes" id="UP000565441">
    <property type="component" value="Unassembled WGS sequence"/>
</dbReference>
<comment type="caution">
    <text evidence="10">The sequence shown here is derived from an EMBL/GenBank/DDBJ whole genome shotgun (WGS) entry which is preliminary data.</text>
</comment>
<dbReference type="PANTHER" id="PTHR24356">
    <property type="entry name" value="SERINE/THREONINE-PROTEIN KINASE"/>
    <property type="match status" value="1"/>
</dbReference>
<reference evidence="10 11" key="1">
    <citation type="journal article" date="2020" name="ISME J.">
        <title>Uncovering the hidden diversity of litter-decomposition mechanisms in mushroom-forming fungi.</title>
        <authorList>
            <person name="Floudas D."/>
            <person name="Bentzer J."/>
            <person name="Ahren D."/>
            <person name="Johansson T."/>
            <person name="Persson P."/>
            <person name="Tunlid A."/>
        </authorList>
    </citation>
    <scope>NUCLEOTIDE SEQUENCE [LARGE SCALE GENOMIC DNA]</scope>
    <source>
        <strain evidence="10 11">CBS 661.87</strain>
    </source>
</reference>
<sequence length="492" mass="55990">MRQALRLTPNATLRLGPNAPATISPTTRKIRIKLKASPQRAPLVGISNTIAHVESRIANPSPHKVKSEGEVDDIPVPPSFFEPEPDVEVKSEEHDFAVPASPVQAPWMRNTATPEPAPIEDCDPGPFLQVHLVREELHSQVVAVRDMDGGRTLRNGRPLCLKILRRGGPKEEMLITRELQAYKALSKAAGNAWVLYVMRLEASLEEAYHLYFVMALMDCDLMDVMMCWNLDVRQARRRQWVAQIATGLAAIHAAGIIHRDLKPENILIDFHLNIRISDFGCAYVNPNGQAIHAFGAYGDEAIGTWPYMAPEVISNRGNKYPRHLQKYSLHIDYWALGLIVFELERDIDRPYPLFDTEADLWAYVKYRPVEHKGRSYFVSNGYDFPRDVESLLDGLLRPIQFLRYGDREVRRHPYFQNSQGYNEFDKIEERGRELNNIPVGSDVPLDRLKPDGIREIHTPIAYGPYDHPGTNFSWINPHGIWGGPQARPVYEE</sequence>
<dbReference type="InterPro" id="IPR008271">
    <property type="entry name" value="Ser/Thr_kinase_AS"/>
</dbReference>
<dbReference type="Gene3D" id="1.10.510.10">
    <property type="entry name" value="Transferase(Phosphotransferase) domain 1"/>
    <property type="match status" value="1"/>
</dbReference>
<dbReference type="InterPro" id="IPR050236">
    <property type="entry name" value="Ser_Thr_kinase_AGC"/>
</dbReference>
<dbReference type="EMBL" id="JAACJP010000005">
    <property type="protein sequence ID" value="KAF5384291.1"/>
    <property type="molecule type" value="Genomic_DNA"/>
</dbReference>
<dbReference type="PROSITE" id="PS00108">
    <property type="entry name" value="PROTEIN_KINASE_ST"/>
    <property type="match status" value="1"/>
</dbReference>
<keyword evidence="4" id="KW-0547">Nucleotide-binding</keyword>
<evidence type="ECO:0000256" key="1">
    <source>
        <dbReference type="ARBA" id="ARBA00012513"/>
    </source>
</evidence>
<dbReference type="PROSITE" id="PS50011">
    <property type="entry name" value="PROTEIN_KINASE_DOM"/>
    <property type="match status" value="1"/>
</dbReference>
<evidence type="ECO:0000256" key="5">
    <source>
        <dbReference type="ARBA" id="ARBA00022777"/>
    </source>
</evidence>
<gene>
    <name evidence="10" type="ORF">D9615_003243</name>
</gene>
<evidence type="ECO:0000313" key="10">
    <source>
        <dbReference type="EMBL" id="KAF5384291.1"/>
    </source>
</evidence>
<evidence type="ECO:0000256" key="4">
    <source>
        <dbReference type="ARBA" id="ARBA00022741"/>
    </source>
</evidence>